<dbReference type="Gene3D" id="1.10.260.40">
    <property type="entry name" value="lambda repressor-like DNA-binding domains"/>
    <property type="match status" value="1"/>
</dbReference>
<dbReference type="Proteomes" id="UP000002875">
    <property type="component" value="Chromosome"/>
</dbReference>
<dbReference type="PANTHER" id="PTHR46558">
    <property type="entry name" value="TRACRIPTIONAL REGULATORY PROTEIN-RELATED-RELATED"/>
    <property type="match status" value="1"/>
</dbReference>
<keyword evidence="4" id="KW-1185">Reference proteome</keyword>
<dbReference type="SMART" id="SM00530">
    <property type="entry name" value="HTH_XRE"/>
    <property type="match status" value="1"/>
</dbReference>
<feature type="domain" description="HTH cro/C1-type" evidence="2">
    <location>
        <begin position="7"/>
        <end position="61"/>
    </location>
</feature>
<keyword evidence="1" id="KW-0238">DNA-binding</keyword>
<dbReference type="SUPFAM" id="SSF47413">
    <property type="entry name" value="lambda repressor-like DNA-binding domains"/>
    <property type="match status" value="1"/>
</dbReference>
<gene>
    <name evidence="3" type="ordered locus">Emtol_2953</name>
</gene>
<organism evidence="3 4">
    <name type="scientific">Emticicia oligotrophica (strain DSM 17448 / CIP 109782 / MTCC 6937 / GPTSA100-15)</name>
    <dbReference type="NCBI Taxonomy" id="929562"/>
    <lineage>
        <taxon>Bacteria</taxon>
        <taxon>Pseudomonadati</taxon>
        <taxon>Bacteroidota</taxon>
        <taxon>Cytophagia</taxon>
        <taxon>Cytophagales</taxon>
        <taxon>Leadbetterellaceae</taxon>
        <taxon>Emticicia</taxon>
    </lineage>
</organism>
<dbReference type="InterPro" id="IPR001387">
    <property type="entry name" value="Cro/C1-type_HTH"/>
</dbReference>
<dbReference type="InterPro" id="IPR010982">
    <property type="entry name" value="Lambda_DNA-bd_dom_sf"/>
</dbReference>
<dbReference type="PROSITE" id="PS50943">
    <property type="entry name" value="HTH_CROC1"/>
    <property type="match status" value="1"/>
</dbReference>
<dbReference type="RefSeq" id="WP_015029780.1">
    <property type="nucleotide sequence ID" value="NC_018748.1"/>
</dbReference>
<evidence type="ECO:0000313" key="3">
    <source>
        <dbReference type="EMBL" id="AFK04086.1"/>
    </source>
</evidence>
<dbReference type="CDD" id="cd00093">
    <property type="entry name" value="HTH_XRE"/>
    <property type="match status" value="1"/>
</dbReference>
<dbReference type="EMBL" id="CP002961">
    <property type="protein sequence ID" value="AFK04086.1"/>
    <property type="molecule type" value="Genomic_DNA"/>
</dbReference>
<evidence type="ECO:0000259" key="2">
    <source>
        <dbReference type="PROSITE" id="PS50943"/>
    </source>
</evidence>
<protein>
    <submittedName>
        <fullName evidence="3">Helix-turn-helix domain protein</fullName>
    </submittedName>
</protein>
<evidence type="ECO:0000256" key="1">
    <source>
        <dbReference type="ARBA" id="ARBA00023125"/>
    </source>
</evidence>
<reference evidence="3 4" key="1">
    <citation type="submission" date="2011-07" db="EMBL/GenBank/DDBJ databases">
        <title>The complete genome of chromosome of Emticicia oligotrophica DSM 17448.</title>
        <authorList>
            <consortium name="US DOE Joint Genome Institute (JGI-PGF)"/>
            <person name="Lucas S."/>
            <person name="Han J."/>
            <person name="Lapidus A."/>
            <person name="Bruce D."/>
            <person name="Goodwin L."/>
            <person name="Pitluck S."/>
            <person name="Peters L."/>
            <person name="Kyrpides N."/>
            <person name="Mavromatis K."/>
            <person name="Ivanova N."/>
            <person name="Ovchinnikova G."/>
            <person name="Teshima H."/>
            <person name="Detter J.C."/>
            <person name="Tapia R."/>
            <person name="Han C."/>
            <person name="Land M."/>
            <person name="Hauser L."/>
            <person name="Markowitz V."/>
            <person name="Cheng J.-F."/>
            <person name="Hugenholtz P."/>
            <person name="Woyke T."/>
            <person name="Wu D."/>
            <person name="Tindall B."/>
            <person name="Pomrenke H."/>
            <person name="Brambilla E."/>
            <person name="Klenk H.-P."/>
            <person name="Eisen J.A."/>
        </authorList>
    </citation>
    <scope>NUCLEOTIDE SEQUENCE [LARGE SCALE GENOMIC DNA]</scope>
    <source>
        <strain evidence="3 4">DSM 17448</strain>
    </source>
</reference>
<sequence>MNTGDRIRQIRFQKGYSQENMADMLGISTTAYGDIERNKTDLTISRANEIAKILGVNIIELLKEDVPVLKVESQELNSSEKLQLENDKLKAELEKWQVVAAYWKEKYESRFAGNVLKIITEEPERRKIGF</sequence>
<accession>A0ABN4APJ0</accession>
<name>A0ABN4APJ0_EMTOG</name>
<proteinExistence type="predicted"/>
<evidence type="ECO:0000313" key="4">
    <source>
        <dbReference type="Proteomes" id="UP000002875"/>
    </source>
</evidence>
<dbReference type="PANTHER" id="PTHR46558:SF4">
    <property type="entry name" value="DNA-BIDING PHAGE PROTEIN"/>
    <property type="match status" value="1"/>
</dbReference>
<dbReference type="Pfam" id="PF01381">
    <property type="entry name" value="HTH_3"/>
    <property type="match status" value="1"/>
</dbReference>